<dbReference type="EMBL" id="BRXS01000002">
    <property type="protein sequence ID" value="GLC24657.1"/>
    <property type="molecule type" value="Genomic_DNA"/>
</dbReference>
<proteinExistence type="predicted"/>
<dbReference type="Proteomes" id="UP001161325">
    <property type="component" value="Unassembled WGS sequence"/>
</dbReference>
<organism evidence="1 2">
    <name type="scientific">Roseisolibacter agri</name>
    <dbReference type="NCBI Taxonomy" id="2014610"/>
    <lineage>
        <taxon>Bacteria</taxon>
        <taxon>Pseudomonadati</taxon>
        <taxon>Gemmatimonadota</taxon>
        <taxon>Gemmatimonadia</taxon>
        <taxon>Gemmatimonadales</taxon>
        <taxon>Gemmatimonadaceae</taxon>
        <taxon>Roseisolibacter</taxon>
    </lineage>
</organism>
<name>A0AA37V234_9BACT</name>
<sequence>MARFRFGVTRYPGVLDAIERQLAPAGGLTCSLGAGRVHLVLRGVGATRWSADAQIAHALEMARAARAVLAADARAPVRVHAQHAIVVRYEDVAVTGGCDVRAHWECVVPTPAR</sequence>
<reference evidence="1" key="1">
    <citation type="submission" date="2022-08" db="EMBL/GenBank/DDBJ databases">
        <title>Draft genome sequencing of Roseisolibacter agri AW1220.</title>
        <authorList>
            <person name="Tobiishi Y."/>
            <person name="Tonouchi A."/>
        </authorList>
    </citation>
    <scope>NUCLEOTIDE SEQUENCE</scope>
    <source>
        <strain evidence="1">AW1220</strain>
    </source>
</reference>
<protein>
    <submittedName>
        <fullName evidence="1">Uncharacterized protein</fullName>
    </submittedName>
</protein>
<accession>A0AA37V234</accession>
<evidence type="ECO:0000313" key="2">
    <source>
        <dbReference type="Proteomes" id="UP001161325"/>
    </source>
</evidence>
<keyword evidence="2" id="KW-1185">Reference proteome</keyword>
<evidence type="ECO:0000313" key="1">
    <source>
        <dbReference type="EMBL" id="GLC24657.1"/>
    </source>
</evidence>
<comment type="caution">
    <text evidence="1">The sequence shown here is derived from an EMBL/GenBank/DDBJ whole genome shotgun (WGS) entry which is preliminary data.</text>
</comment>
<dbReference type="AlphaFoldDB" id="A0AA37V234"/>
<dbReference type="RefSeq" id="WP_284349103.1">
    <property type="nucleotide sequence ID" value="NZ_BRXS01000002.1"/>
</dbReference>
<gene>
    <name evidence="1" type="ORF">rosag_11700</name>
</gene>